<dbReference type="Proteomes" id="UP000096832">
    <property type="component" value="Genome"/>
</dbReference>
<sequence length="104" mass="11498">MAERAKKKCPWNDSCKTTIKIWPDVRIMLGEWPIACASNKPDPKTWCSSPPSAVSKLPILISSPAASSHPPKRRKEKKERTPTERLAAPARKKQCSAYLAIATG</sequence>
<feature type="region of interest" description="Disordered" evidence="1">
    <location>
        <begin position="59"/>
        <end position="87"/>
    </location>
</feature>
<dbReference type="EMBL" id="AY601633">
    <property type="protein sequence ID" value="AAW33345.1"/>
    <property type="molecule type" value="Genomic_DNA"/>
</dbReference>
<evidence type="ECO:0000313" key="4">
    <source>
        <dbReference type="Proteomes" id="UP000096832"/>
    </source>
</evidence>
<proteinExistence type="predicted"/>
<organism evidence="2 5">
    <name type="scientific">Human adenovirus 21</name>
    <dbReference type="NCBI Taxonomy" id="32608"/>
    <lineage>
        <taxon>Viruses</taxon>
        <taxon>Varidnaviria</taxon>
        <taxon>Bamfordvirae</taxon>
        <taxon>Preplasmiviricota</taxon>
        <taxon>Polisuviricotina</taxon>
        <taxon>Pharingeaviricetes</taxon>
        <taxon>Rowavirales</taxon>
        <taxon>Adenoviridae</taxon>
        <taxon>Mastadenovirus</taxon>
        <taxon>Mastadenovirus blackbeardi</taxon>
        <taxon>Human mastadenovirus B</taxon>
    </lineage>
</organism>
<reference evidence="3 4" key="2">
    <citation type="journal article" date="2014" name="J. Infect.">
        <title>A human adenovirus species B subtype 21a associated with severe pneumonia.</title>
        <authorList>
            <person name="Hage E."/>
            <person name="Huzly D."/>
            <person name="Ganzenmueller T."/>
            <person name="Beck R."/>
            <person name="Schulz T.F."/>
            <person name="Heim A."/>
        </authorList>
    </citation>
    <scope>NUCLEOTIDE SEQUENCE [LARGE SCALE GENOMIC DNA]</scope>
</reference>
<evidence type="ECO:0000313" key="5">
    <source>
        <dbReference type="Proteomes" id="UP000166099"/>
    </source>
</evidence>
<evidence type="ECO:0000313" key="3">
    <source>
        <dbReference type="EMBL" id="AIF35078.1"/>
    </source>
</evidence>
<accession>Q2KSC1</accession>
<gene>
    <name evidence="3" type="primary">E2B</name>
</gene>
<name>Q2KSC1_9ADEN</name>
<evidence type="ECO:0000256" key="1">
    <source>
        <dbReference type="SAM" id="MobiDB-lite"/>
    </source>
</evidence>
<evidence type="ECO:0000313" key="2">
    <source>
        <dbReference type="EMBL" id="AAW33345.1"/>
    </source>
</evidence>
<dbReference type="EMBL" id="KF528688">
    <property type="protein sequence ID" value="AIF35078.1"/>
    <property type="molecule type" value="Genomic_DNA"/>
</dbReference>
<dbReference type="Proteomes" id="UP000166099">
    <property type="component" value="Segment"/>
</dbReference>
<protein>
    <submittedName>
        <fullName evidence="2 3">11.5 kDa protein</fullName>
    </submittedName>
</protein>
<reference evidence="2 5" key="1">
    <citation type="journal article" date="2006" name="Genome Res.">
        <title>Broad-spectrum respiratory tract pathogen identification using resequencing DNA microarrays.</title>
        <authorList>
            <person name="Lin B."/>
            <person name="Wang Z."/>
            <person name="Vora G.J."/>
            <person name="Thornton J.A."/>
            <person name="Schnur J.M."/>
            <person name="Thach D.C."/>
            <person name="Blaney K.M."/>
            <person name="Ligler A.G."/>
            <person name="Malanoski A.P."/>
            <person name="Santiago J."/>
            <person name="Walter E.A."/>
            <person name="Agan B.K."/>
            <person name="Metzgar D."/>
            <person name="Seto D."/>
            <person name="Daum L.T."/>
            <person name="Kruzelock R."/>
            <person name="Rowley R.K."/>
            <person name="Hanson E.H."/>
            <person name="Tibbetts C."/>
            <person name="Stenger D.A."/>
        </authorList>
    </citation>
    <scope>NUCLEOTIDE SEQUENCE [LARGE SCALE GENOMIC DNA]</scope>
    <source>
        <strain evidence="2">AV-1645</strain>
    </source>
</reference>